<evidence type="ECO:0000313" key="2">
    <source>
        <dbReference type="EMBL" id="KAF7352330.1"/>
    </source>
</evidence>
<proteinExistence type="predicted"/>
<gene>
    <name evidence="2" type="ORF">MVEN_01196700</name>
</gene>
<dbReference type="OrthoDB" id="3003433at2759"/>
<sequence>MRDYPPHVLRLHLVDLWEFLRQKDRPWGMTPRFVPQTLAGPHHYRTRKHHLPSITRELIRHHPARAFRRLTASRGDTFPAVTPPTLSEGSTRAHAILQTSVPSHLRGPDVLEMHPVFSDADATPAWADVPPPSENASPSSSYSDDYKPPSPTADRDGILFYSRAGITQRIAPPQITHTQSDTTLQVKLQSSVPNELRRATSLERLKVLEPLETLHTDLVEHLKIPWSEDFRPGYGVNALTGEFTARSAFKDFKMVESSKLGESHTTVEHLKWQTVKELRDDFEISVGATVNVLCPQVGANAKIATLLSKNTSTSTILVEYRVDANFAVDYIPNVELQEGLDRLSDEEFRAKYGDYYIAGCQKGYSCRMIAECKINEGKVTEGLQREAEAFVKECFTGKLKFDNSESTTKRFSLLSVIVDTEGCLADISNMSSVAVADVPQTLSQLELRKNTPGVPRVAYLYHYSALRSCMLSRRMQVPWAMFDRARVLRGGVCPPSGLSATPCPRRISL</sequence>
<dbReference type="EMBL" id="JACAZI010000009">
    <property type="protein sequence ID" value="KAF7352330.1"/>
    <property type="molecule type" value="Genomic_DNA"/>
</dbReference>
<dbReference type="Proteomes" id="UP000620124">
    <property type="component" value="Unassembled WGS sequence"/>
</dbReference>
<evidence type="ECO:0000256" key="1">
    <source>
        <dbReference type="SAM" id="MobiDB-lite"/>
    </source>
</evidence>
<accession>A0A8H7CVY4</accession>
<reference evidence="2" key="1">
    <citation type="submission" date="2020-05" db="EMBL/GenBank/DDBJ databases">
        <title>Mycena genomes resolve the evolution of fungal bioluminescence.</title>
        <authorList>
            <person name="Tsai I.J."/>
        </authorList>
    </citation>
    <scope>NUCLEOTIDE SEQUENCE</scope>
    <source>
        <strain evidence="2">CCC161011</strain>
    </source>
</reference>
<comment type="caution">
    <text evidence="2">The sequence shown here is derived from an EMBL/GenBank/DDBJ whole genome shotgun (WGS) entry which is preliminary data.</text>
</comment>
<organism evidence="2 3">
    <name type="scientific">Mycena venus</name>
    <dbReference type="NCBI Taxonomy" id="2733690"/>
    <lineage>
        <taxon>Eukaryota</taxon>
        <taxon>Fungi</taxon>
        <taxon>Dikarya</taxon>
        <taxon>Basidiomycota</taxon>
        <taxon>Agaricomycotina</taxon>
        <taxon>Agaricomycetes</taxon>
        <taxon>Agaricomycetidae</taxon>
        <taxon>Agaricales</taxon>
        <taxon>Marasmiineae</taxon>
        <taxon>Mycenaceae</taxon>
        <taxon>Mycena</taxon>
    </lineage>
</organism>
<dbReference type="AlphaFoldDB" id="A0A8H7CVY4"/>
<protein>
    <submittedName>
        <fullName evidence="2">FHA domain-containing protein</fullName>
    </submittedName>
</protein>
<name>A0A8H7CVY4_9AGAR</name>
<feature type="region of interest" description="Disordered" evidence="1">
    <location>
        <begin position="122"/>
        <end position="154"/>
    </location>
</feature>
<feature type="compositionally biased region" description="Low complexity" evidence="1">
    <location>
        <begin position="134"/>
        <end position="143"/>
    </location>
</feature>
<evidence type="ECO:0000313" key="3">
    <source>
        <dbReference type="Proteomes" id="UP000620124"/>
    </source>
</evidence>
<keyword evidence="3" id="KW-1185">Reference proteome</keyword>